<dbReference type="InterPro" id="IPR015813">
    <property type="entry name" value="Pyrv/PenolPyrv_kinase-like_dom"/>
</dbReference>
<keyword evidence="1" id="KW-0456">Lyase</keyword>
<dbReference type="InterPro" id="IPR040442">
    <property type="entry name" value="Pyrv_kinase-like_dom_sf"/>
</dbReference>
<dbReference type="CDD" id="cd00377">
    <property type="entry name" value="ICL_PEPM"/>
    <property type="match status" value="1"/>
</dbReference>
<dbReference type="PANTHER" id="PTHR42905:SF16">
    <property type="entry name" value="CARBOXYPHOSPHONOENOLPYRUVATE PHOSPHONOMUTASE-LIKE PROTEIN (AFU_ORTHOLOGUE AFUA_5G07230)"/>
    <property type="match status" value="1"/>
</dbReference>
<protein>
    <submittedName>
        <fullName evidence="1">Isocitrate lyase/phosphoenolpyruvate mutase family protein</fullName>
    </submittedName>
</protein>
<dbReference type="Gene3D" id="3.20.20.60">
    <property type="entry name" value="Phosphoenolpyruvate-binding domains"/>
    <property type="match status" value="1"/>
</dbReference>
<dbReference type="EMBL" id="JAANNP010000001">
    <property type="protein sequence ID" value="NHC12333.1"/>
    <property type="molecule type" value="Genomic_DNA"/>
</dbReference>
<name>A0ABX0GSL5_9ACTN</name>
<gene>
    <name evidence="1" type="ORF">G9H71_00870</name>
</gene>
<comment type="caution">
    <text evidence="1">The sequence shown here is derived from an EMBL/GenBank/DDBJ whole genome shotgun (WGS) entry which is preliminary data.</text>
</comment>
<dbReference type="InterPro" id="IPR039556">
    <property type="entry name" value="ICL/PEPM"/>
</dbReference>
<proteinExistence type="predicted"/>
<dbReference type="Proteomes" id="UP000800981">
    <property type="component" value="Unassembled WGS sequence"/>
</dbReference>
<sequence>MISALNDPHRRAALAEKARRLRDLHRPGDPLVLVNVWDAAAARVVAAQPGVAAIATGSWSIAAAHGVADGEQLPLADAIAAIGRVAAAVPLPVTADLEKGYGEAPEDVARTVGLLLAAGAVGCNLEDSLGDDEGPLRPVEEQVRRLQAVRAAAEAVGVPLVLNARTDVLAGGGDVDEAAARGRAYLEAGADCVFVLGVADLPTVRRLSEEFEGRLSVLAHPAMPSLAELAGAGAARISFGPGPMGAAYAELGRVAGQLTGRGAYPDSLRFRPGA</sequence>
<reference evidence="1 2" key="1">
    <citation type="submission" date="2020-03" db="EMBL/GenBank/DDBJ databases">
        <title>Two novel Motilibacter sp.</title>
        <authorList>
            <person name="Liu S."/>
        </authorList>
    </citation>
    <scope>NUCLEOTIDE SEQUENCE [LARGE SCALE GENOMIC DNA]</scope>
    <source>
        <strain evidence="1 2">E257</strain>
    </source>
</reference>
<dbReference type="PANTHER" id="PTHR42905">
    <property type="entry name" value="PHOSPHOENOLPYRUVATE CARBOXYLASE"/>
    <property type="match status" value="1"/>
</dbReference>
<dbReference type="RefSeq" id="WP_166276507.1">
    <property type="nucleotide sequence ID" value="NZ_JAANNP010000001.1"/>
</dbReference>
<accession>A0ABX0GSL5</accession>
<evidence type="ECO:0000313" key="2">
    <source>
        <dbReference type="Proteomes" id="UP000800981"/>
    </source>
</evidence>
<keyword evidence="2" id="KW-1185">Reference proteome</keyword>
<evidence type="ECO:0000313" key="1">
    <source>
        <dbReference type="EMBL" id="NHC12333.1"/>
    </source>
</evidence>
<dbReference type="Pfam" id="PF13714">
    <property type="entry name" value="PEP_mutase"/>
    <property type="match status" value="1"/>
</dbReference>
<dbReference type="GO" id="GO:0016829">
    <property type="term" value="F:lyase activity"/>
    <property type="evidence" value="ECO:0007669"/>
    <property type="project" value="UniProtKB-KW"/>
</dbReference>
<dbReference type="SUPFAM" id="SSF51621">
    <property type="entry name" value="Phosphoenolpyruvate/pyruvate domain"/>
    <property type="match status" value="1"/>
</dbReference>
<organism evidence="1 2">
    <name type="scientific">Motilibacter deserti</name>
    <dbReference type="NCBI Taxonomy" id="2714956"/>
    <lineage>
        <taxon>Bacteria</taxon>
        <taxon>Bacillati</taxon>
        <taxon>Actinomycetota</taxon>
        <taxon>Actinomycetes</taxon>
        <taxon>Motilibacterales</taxon>
        <taxon>Motilibacteraceae</taxon>
        <taxon>Motilibacter</taxon>
    </lineage>
</organism>